<feature type="region of interest" description="Disordered" evidence="1">
    <location>
        <begin position="25"/>
        <end position="49"/>
    </location>
</feature>
<evidence type="ECO:0000256" key="1">
    <source>
        <dbReference type="SAM" id="MobiDB-lite"/>
    </source>
</evidence>
<gene>
    <name evidence="2" type="ORF">B0I31_111171</name>
</gene>
<dbReference type="Pfam" id="PF02353">
    <property type="entry name" value="CMAS"/>
    <property type="match status" value="1"/>
</dbReference>
<sequence length="150" mass="16481">MPAVAEAPAARHFGIGLPDVPAVPPRKGAGCAPVTTSSDGRGRSTASWAPRAGSPLEKYVFPGGLIPSVRAIEDAVRDHTAMRLVGSREFGRDHAETLRRWRERFLARGDEVASLGFDETFRRMWEFYLAYSEAGFRVGYLGVRQFTAVK</sequence>
<proteinExistence type="predicted"/>
<dbReference type="PANTHER" id="PTHR43667">
    <property type="entry name" value="CYCLOPROPANE-FATTY-ACYL-PHOSPHOLIPID SYNTHASE"/>
    <property type="match status" value="1"/>
</dbReference>
<evidence type="ECO:0000313" key="3">
    <source>
        <dbReference type="Proteomes" id="UP000241118"/>
    </source>
</evidence>
<keyword evidence="3" id="KW-1185">Reference proteome</keyword>
<dbReference type="Gene3D" id="3.40.50.150">
    <property type="entry name" value="Vaccinia Virus protein VP39"/>
    <property type="match status" value="1"/>
</dbReference>
<dbReference type="InterPro" id="IPR029063">
    <property type="entry name" value="SAM-dependent_MTases_sf"/>
</dbReference>
<dbReference type="AlphaFoldDB" id="A0A2P8I351"/>
<dbReference type="PANTHER" id="PTHR43667:SF2">
    <property type="entry name" value="FATTY ACID C-METHYL TRANSFERASE"/>
    <property type="match status" value="1"/>
</dbReference>
<dbReference type="InterPro" id="IPR050723">
    <property type="entry name" value="CFA/CMAS"/>
</dbReference>
<evidence type="ECO:0000313" key="2">
    <source>
        <dbReference type="EMBL" id="PSL52884.1"/>
    </source>
</evidence>
<comment type="caution">
    <text evidence="2">The sequence shown here is derived from an EMBL/GenBank/DDBJ whole genome shotgun (WGS) entry which is preliminary data.</text>
</comment>
<dbReference type="Proteomes" id="UP000241118">
    <property type="component" value="Unassembled WGS sequence"/>
</dbReference>
<dbReference type="EMBL" id="PYAX01000011">
    <property type="protein sequence ID" value="PSL52884.1"/>
    <property type="molecule type" value="Genomic_DNA"/>
</dbReference>
<name>A0A2P8I351_SACCR</name>
<accession>A0A2P8I351</accession>
<organism evidence="2 3">
    <name type="scientific">Saccharothrix carnea</name>
    <dbReference type="NCBI Taxonomy" id="1280637"/>
    <lineage>
        <taxon>Bacteria</taxon>
        <taxon>Bacillati</taxon>
        <taxon>Actinomycetota</taxon>
        <taxon>Actinomycetes</taxon>
        <taxon>Pseudonocardiales</taxon>
        <taxon>Pseudonocardiaceae</taxon>
        <taxon>Saccharothrix</taxon>
    </lineage>
</organism>
<dbReference type="OrthoDB" id="9782855at2"/>
<dbReference type="SUPFAM" id="SSF53335">
    <property type="entry name" value="S-adenosyl-L-methionine-dependent methyltransferases"/>
    <property type="match status" value="1"/>
</dbReference>
<protein>
    <submittedName>
        <fullName evidence="2">Mycolic acid cyclopropane synthetase</fullName>
    </submittedName>
</protein>
<feature type="compositionally biased region" description="Polar residues" evidence="1">
    <location>
        <begin position="34"/>
        <end position="47"/>
    </location>
</feature>
<reference evidence="2 3" key="1">
    <citation type="submission" date="2018-03" db="EMBL/GenBank/DDBJ databases">
        <title>Genomic Encyclopedia of Type Strains, Phase III (KMG-III): the genomes of soil and plant-associated and newly described type strains.</title>
        <authorList>
            <person name="Whitman W."/>
        </authorList>
    </citation>
    <scope>NUCLEOTIDE SEQUENCE [LARGE SCALE GENOMIC DNA]</scope>
    <source>
        <strain evidence="2 3">CGMCC 4.7097</strain>
    </source>
</reference>